<accession>A0ABU4LJ69</accession>
<gene>
    <name evidence="2" type="ORF">PV517_45255</name>
</gene>
<name>A0ABU4LJ69_9ACTN</name>
<feature type="compositionally biased region" description="Low complexity" evidence="1">
    <location>
        <begin position="92"/>
        <end position="105"/>
    </location>
</feature>
<organism evidence="2 3">
    <name type="scientific">Streptomyces griseiscabiei</name>
    <dbReference type="NCBI Taxonomy" id="2993540"/>
    <lineage>
        <taxon>Bacteria</taxon>
        <taxon>Bacillati</taxon>
        <taxon>Actinomycetota</taxon>
        <taxon>Actinomycetes</taxon>
        <taxon>Kitasatosporales</taxon>
        <taxon>Streptomycetaceae</taxon>
        <taxon>Streptomyces</taxon>
    </lineage>
</organism>
<evidence type="ECO:0000256" key="1">
    <source>
        <dbReference type="SAM" id="MobiDB-lite"/>
    </source>
</evidence>
<dbReference type="InterPro" id="IPR032466">
    <property type="entry name" value="Metal_Hydrolase"/>
</dbReference>
<evidence type="ECO:0000313" key="3">
    <source>
        <dbReference type="Proteomes" id="UP001271723"/>
    </source>
</evidence>
<proteinExistence type="predicted"/>
<evidence type="ECO:0000313" key="2">
    <source>
        <dbReference type="EMBL" id="MDX2915867.1"/>
    </source>
</evidence>
<dbReference type="PROSITE" id="PS51365">
    <property type="entry name" value="RENAL_DIPEPTIDASE_2"/>
    <property type="match status" value="1"/>
</dbReference>
<reference evidence="2 3" key="1">
    <citation type="journal article" date="2023" name="Microb. Genom.">
        <title>Mesoterricola silvestris gen. nov., sp. nov., Mesoterricola sediminis sp. nov., Geothrix oryzae sp. nov., Geothrix edaphica sp. nov., Geothrix rubra sp. nov., and Geothrix limicola sp. nov., six novel members of Acidobacteriota isolated from soils.</title>
        <authorList>
            <person name="Weisberg A.J."/>
            <person name="Pearce E."/>
            <person name="Kramer C.G."/>
            <person name="Chang J.H."/>
            <person name="Clarke C.R."/>
        </authorList>
    </citation>
    <scope>NUCLEOTIDE SEQUENCE [LARGE SCALE GENOMIC DNA]</scope>
    <source>
        <strain evidence="2 3">NRRL_B-2795</strain>
    </source>
</reference>
<dbReference type="Pfam" id="PF01244">
    <property type="entry name" value="Peptidase_M19"/>
    <property type="match status" value="1"/>
</dbReference>
<dbReference type="SUPFAM" id="SSF51556">
    <property type="entry name" value="Metallo-dependent hydrolases"/>
    <property type="match status" value="1"/>
</dbReference>
<dbReference type="PANTHER" id="PTHR10443:SF12">
    <property type="entry name" value="DIPEPTIDASE"/>
    <property type="match status" value="1"/>
</dbReference>
<feature type="region of interest" description="Disordered" evidence="1">
    <location>
        <begin position="1"/>
        <end position="119"/>
    </location>
</feature>
<dbReference type="Proteomes" id="UP001271723">
    <property type="component" value="Unassembled WGS sequence"/>
</dbReference>
<dbReference type="PANTHER" id="PTHR10443">
    <property type="entry name" value="MICROSOMAL DIPEPTIDASE"/>
    <property type="match status" value="1"/>
</dbReference>
<sequence>MADLQDELQAAGEAGELDTPPTPTKPKPKRDRRAPAAERIAHGDDRRPGDRAAGGAAATGYAEGGRTTATVLVGGPPGGRAHGDGGDGPGTGPTSAGTTVAGTKEAGTEDDAGTEAEAGTTAADGVVATAVAEPPSELDQAHAFLVAHPVADGYSGLPWVLRQLPRYDLELGEGGVDTDVPRMRKGHIGALFWSLHLPDGLAGERAVGATLEQLDLVRTVVHAHPEGLRLVHSAGETTDARNCGRVAVLLGPAGAPAIGDSLGILRALHALGLKALTLTGASWAGGSGLSRFGEEVVREMNRIGVLADLSGASEQTVRRALAVSRAPVVCTRSAAGALRPHPANLADDLLAALGEARGLCMVPLTAEQTGPSIRDVADHLDHVRAIAGPECVGLSGTYDSGAAHPQELTDASCYPRLVAELMHRGWSEPDLALLTWGNVQRVLRTADFTARAAKDRREASTASIEELDG</sequence>
<comment type="caution">
    <text evidence="2">The sequence shown here is derived from an EMBL/GenBank/DDBJ whole genome shotgun (WGS) entry which is preliminary data.</text>
</comment>
<dbReference type="InterPro" id="IPR008257">
    <property type="entry name" value="Pept_M19"/>
</dbReference>
<keyword evidence="3" id="KW-1185">Reference proteome</keyword>
<feature type="compositionally biased region" description="Basic and acidic residues" evidence="1">
    <location>
        <begin position="33"/>
        <end position="50"/>
    </location>
</feature>
<protein>
    <submittedName>
        <fullName evidence="2">Dipeptidase</fullName>
    </submittedName>
</protein>
<dbReference type="RefSeq" id="WP_256964727.1">
    <property type="nucleotide sequence ID" value="NZ_JAGJBZ010000006.1"/>
</dbReference>
<feature type="compositionally biased region" description="Low complexity" evidence="1">
    <location>
        <begin position="51"/>
        <end position="70"/>
    </location>
</feature>
<feature type="compositionally biased region" description="Gly residues" evidence="1">
    <location>
        <begin position="75"/>
        <end position="91"/>
    </location>
</feature>
<dbReference type="Gene3D" id="3.20.20.140">
    <property type="entry name" value="Metal-dependent hydrolases"/>
    <property type="match status" value="1"/>
</dbReference>
<dbReference type="EMBL" id="JARAVY010000035">
    <property type="protein sequence ID" value="MDX2915867.1"/>
    <property type="molecule type" value="Genomic_DNA"/>
</dbReference>